<keyword evidence="4" id="KW-0862">Zinc</keyword>
<dbReference type="PROSITE" id="PS00973">
    <property type="entry name" value="USP_2"/>
    <property type="match status" value="1"/>
</dbReference>
<keyword evidence="2" id="KW-0479">Metal-binding</keyword>
<dbReference type="SUPFAM" id="SSF54001">
    <property type="entry name" value="Cysteine proteinases"/>
    <property type="match status" value="1"/>
</dbReference>
<keyword evidence="6" id="KW-0833">Ubl conjugation pathway</keyword>
<dbReference type="SUPFAM" id="SSF57850">
    <property type="entry name" value="RING/U-box"/>
    <property type="match status" value="1"/>
</dbReference>
<dbReference type="InterPro" id="IPR001394">
    <property type="entry name" value="Peptidase_C19_UCH"/>
</dbReference>
<evidence type="ECO:0000313" key="10">
    <source>
        <dbReference type="EMBL" id="KAK7573320.1"/>
    </source>
</evidence>
<keyword evidence="6" id="KW-0788">Thiol protease</keyword>
<dbReference type="Pfam" id="PF00443">
    <property type="entry name" value="UCH"/>
    <property type="match status" value="1"/>
</dbReference>
<dbReference type="EC" id="3.4.19.12" evidence="6"/>
<evidence type="ECO:0000256" key="6">
    <source>
        <dbReference type="RuleBase" id="RU366025"/>
    </source>
</evidence>
<feature type="compositionally biased region" description="Acidic residues" evidence="7">
    <location>
        <begin position="142"/>
        <end position="153"/>
    </location>
</feature>
<dbReference type="Gene3D" id="3.90.70.10">
    <property type="entry name" value="Cysteine proteinases"/>
    <property type="match status" value="1"/>
</dbReference>
<evidence type="ECO:0000256" key="7">
    <source>
        <dbReference type="SAM" id="MobiDB-lite"/>
    </source>
</evidence>
<dbReference type="EMBL" id="JBBCAQ010000037">
    <property type="protein sequence ID" value="KAK7573320.1"/>
    <property type="molecule type" value="Genomic_DNA"/>
</dbReference>
<evidence type="ECO:0000256" key="2">
    <source>
        <dbReference type="ARBA" id="ARBA00022723"/>
    </source>
</evidence>
<feature type="region of interest" description="Disordered" evidence="7">
    <location>
        <begin position="128"/>
        <end position="168"/>
    </location>
</feature>
<gene>
    <name evidence="10" type="ORF">V9T40_010511</name>
</gene>
<reference evidence="10 11" key="1">
    <citation type="submission" date="2024-03" db="EMBL/GenBank/DDBJ databases">
        <title>Adaptation during the transition from Ophiocordyceps entomopathogen to insect associate is accompanied by gene loss and intensified selection.</title>
        <authorList>
            <person name="Ward C.M."/>
            <person name="Onetto C.A."/>
            <person name="Borneman A.R."/>
        </authorList>
    </citation>
    <scope>NUCLEOTIDE SEQUENCE [LARGE SCALE GENOMIC DNA]</scope>
    <source>
        <strain evidence="10">AWRI1</strain>
        <tissue evidence="10">Single Adult Female</tissue>
    </source>
</reference>
<dbReference type="GO" id="GO:0006508">
    <property type="term" value="P:proteolysis"/>
    <property type="evidence" value="ECO:0007669"/>
    <property type="project" value="UniProtKB-KW"/>
</dbReference>
<dbReference type="AlphaFoldDB" id="A0AAN9T6A1"/>
<dbReference type="PANTHER" id="PTHR21646">
    <property type="entry name" value="UBIQUITIN CARBOXYL-TERMINAL HYDROLASE"/>
    <property type="match status" value="1"/>
</dbReference>
<proteinExistence type="inferred from homology"/>
<evidence type="ECO:0000256" key="5">
    <source>
        <dbReference type="PROSITE-ProRule" id="PRU00502"/>
    </source>
</evidence>
<accession>A0AAN9T6A1</accession>
<keyword evidence="6" id="KW-0378">Hydrolase</keyword>
<evidence type="ECO:0000259" key="9">
    <source>
        <dbReference type="PROSITE" id="PS50271"/>
    </source>
</evidence>
<dbReference type="InterPro" id="IPR018200">
    <property type="entry name" value="USP_CS"/>
</dbReference>
<evidence type="ECO:0000256" key="4">
    <source>
        <dbReference type="ARBA" id="ARBA00022833"/>
    </source>
</evidence>
<dbReference type="Gene3D" id="3.30.40.10">
    <property type="entry name" value="Zinc/RING finger domain, C3HC4 (zinc finger)"/>
    <property type="match status" value="1"/>
</dbReference>
<name>A0AAN9T6A1_9HEMI</name>
<dbReference type="InterPro" id="IPR050185">
    <property type="entry name" value="Ub_carboxyl-term_hydrolase"/>
</dbReference>
<sequence length="776" mass="89914">MDCPHLAECSFLSVEFGRFDHQKKQCSDCSANYNLWMCLTCGKLSCSRYANGHALRHYELNNEHKITISTETTSVYCYKCDDEVHQNIYKNNSLEQLRRSIVTSVTEVLESESEGVSINATTANDTRILRSKSQKRSHSKEEDDDDDDDDDELENKQSRKLSMRNKNSQEKKAIGLRNLGNTCFMNAVLQSLNNIHPFSYYIKQLPSFEKLKKNTWKDVRQSRSSKNCDDVLIAEELRKILLGLNCEYDGLGRSSISPESLFLVIWKVVPRFRGYQQQDAHEFLRYMLDRLHMELLLLLPEIPLKDVNIGQKGRASIITCVFGGILQSEVRCLNCAAVSKKQDPFLDLSLDIPDKSLPKHLTSRRSKEPLEQDTPACNIQDCLSSFVQVEELAESEQYYCNNCKNKQRSTKRFWIRRLPNVLCLHLKRFRWINFYRVKLDTDISFPIEFLDMSDFMLHDVRDTRQSCIGSNVYDLAAVIVHHGSGAGCGHYTAFAIHKGRWFHFNDSSVQQVRSATVAKCKPYILFYVRRQLYAAVSSEYCDDCDDDATLRVRGVDVAYVGLRRTVEVRVRVRMPPRHPVPSTRMAKQMSREQSTSDRRERNAPLPKQKSSTSREFQIFRVESNEPSVPVPPPPPPPSPPQARRFRFASRHFRALRSRSVRRRFVDARTRRLWSLRRPRCRRRDDATLAAIVAFRHRLRLRHPSTIDAYLYAVYSRHLDTSPPHHRSPRVSRSFRRPVTRQCVDPSPNHFVPHSSRCVALRSVTLRYVALDLKSNA</sequence>
<feature type="compositionally biased region" description="Basic residues" evidence="7">
    <location>
        <begin position="129"/>
        <end position="138"/>
    </location>
</feature>
<evidence type="ECO:0000256" key="1">
    <source>
        <dbReference type="ARBA" id="ARBA00000707"/>
    </source>
</evidence>
<keyword evidence="6" id="KW-0645">Protease</keyword>
<comment type="catalytic activity">
    <reaction evidence="1 6">
        <text>Thiol-dependent hydrolysis of ester, thioester, amide, peptide and isopeptide bonds formed by the C-terminal Gly of ubiquitin (a 76-residue protein attached to proteins as an intracellular targeting signal).</text>
        <dbReference type="EC" id="3.4.19.12"/>
    </reaction>
</comment>
<dbReference type="InterPro" id="IPR038765">
    <property type="entry name" value="Papain-like_cys_pep_sf"/>
</dbReference>
<feature type="region of interest" description="Disordered" evidence="7">
    <location>
        <begin position="573"/>
        <end position="615"/>
    </location>
</feature>
<feature type="region of interest" description="Disordered" evidence="7">
    <location>
        <begin position="623"/>
        <end position="642"/>
    </location>
</feature>
<dbReference type="Pfam" id="PF02148">
    <property type="entry name" value="zf-UBP"/>
    <property type="match status" value="1"/>
</dbReference>
<evidence type="ECO:0000313" key="11">
    <source>
        <dbReference type="Proteomes" id="UP001367676"/>
    </source>
</evidence>
<evidence type="ECO:0000259" key="8">
    <source>
        <dbReference type="PROSITE" id="PS50235"/>
    </source>
</evidence>
<keyword evidence="3 5" id="KW-0863">Zinc-finger</keyword>
<protein>
    <recommendedName>
        <fullName evidence="6">Ubiquitin carboxyl-terminal hydrolase</fullName>
        <ecNumber evidence="6">3.4.19.12</ecNumber>
    </recommendedName>
</protein>
<evidence type="ECO:0000256" key="3">
    <source>
        <dbReference type="ARBA" id="ARBA00022771"/>
    </source>
</evidence>
<dbReference type="PANTHER" id="PTHR21646:SF19">
    <property type="entry name" value="UBIQUITIN CARBOXYL-TERMINAL HYDROLASE 3"/>
    <property type="match status" value="1"/>
</dbReference>
<dbReference type="Proteomes" id="UP001367676">
    <property type="component" value="Unassembled WGS sequence"/>
</dbReference>
<organism evidence="10 11">
    <name type="scientific">Parthenolecanium corni</name>
    <dbReference type="NCBI Taxonomy" id="536013"/>
    <lineage>
        <taxon>Eukaryota</taxon>
        <taxon>Metazoa</taxon>
        <taxon>Ecdysozoa</taxon>
        <taxon>Arthropoda</taxon>
        <taxon>Hexapoda</taxon>
        <taxon>Insecta</taxon>
        <taxon>Pterygota</taxon>
        <taxon>Neoptera</taxon>
        <taxon>Paraneoptera</taxon>
        <taxon>Hemiptera</taxon>
        <taxon>Sternorrhyncha</taxon>
        <taxon>Coccoidea</taxon>
        <taxon>Coccidae</taxon>
        <taxon>Parthenolecanium</taxon>
    </lineage>
</organism>
<dbReference type="PROSITE" id="PS50271">
    <property type="entry name" value="ZF_UBP"/>
    <property type="match status" value="1"/>
</dbReference>
<dbReference type="InterPro" id="IPR001607">
    <property type="entry name" value="Znf_UBP"/>
</dbReference>
<dbReference type="GO" id="GO:0004843">
    <property type="term" value="F:cysteine-type deubiquitinase activity"/>
    <property type="evidence" value="ECO:0007669"/>
    <property type="project" value="UniProtKB-UniRule"/>
</dbReference>
<dbReference type="InterPro" id="IPR028889">
    <property type="entry name" value="USP"/>
</dbReference>
<dbReference type="PROSITE" id="PS50235">
    <property type="entry name" value="USP_3"/>
    <property type="match status" value="1"/>
</dbReference>
<dbReference type="GO" id="GO:0008270">
    <property type="term" value="F:zinc ion binding"/>
    <property type="evidence" value="ECO:0007669"/>
    <property type="project" value="UniProtKB-KW"/>
</dbReference>
<feature type="domain" description="UBP-type" evidence="9">
    <location>
        <begin position="1"/>
        <end position="104"/>
    </location>
</feature>
<dbReference type="GO" id="GO:0016579">
    <property type="term" value="P:protein deubiquitination"/>
    <property type="evidence" value="ECO:0007669"/>
    <property type="project" value="InterPro"/>
</dbReference>
<comment type="similarity">
    <text evidence="6">Belongs to the peptidase C19 family.</text>
</comment>
<dbReference type="SMART" id="SM00290">
    <property type="entry name" value="ZnF_UBP"/>
    <property type="match status" value="1"/>
</dbReference>
<keyword evidence="11" id="KW-1185">Reference proteome</keyword>
<dbReference type="PROSITE" id="PS00972">
    <property type="entry name" value="USP_1"/>
    <property type="match status" value="1"/>
</dbReference>
<comment type="caution">
    <text evidence="10">The sequence shown here is derived from an EMBL/GenBank/DDBJ whole genome shotgun (WGS) entry which is preliminary data.</text>
</comment>
<feature type="domain" description="USP" evidence="8">
    <location>
        <begin position="174"/>
        <end position="530"/>
    </location>
</feature>
<feature type="compositionally biased region" description="Pro residues" evidence="7">
    <location>
        <begin position="628"/>
        <end position="640"/>
    </location>
</feature>
<dbReference type="InterPro" id="IPR013083">
    <property type="entry name" value="Znf_RING/FYVE/PHD"/>
</dbReference>